<proteinExistence type="predicted"/>
<comment type="caution">
    <text evidence="2">The sequence shown here is derived from an EMBL/GenBank/DDBJ whole genome shotgun (WGS) entry which is preliminary data.</text>
</comment>
<accession>A0AB34JGK5</accession>
<feature type="compositionally biased region" description="Low complexity" evidence="1">
    <location>
        <begin position="291"/>
        <end position="306"/>
    </location>
</feature>
<feature type="compositionally biased region" description="Basic and acidic residues" evidence="1">
    <location>
        <begin position="506"/>
        <end position="588"/>
    </location>
</feature>
<feature type="region of interest" description="Disordered" evidence="1">
    <location>
        <begin position="51"/>
        <end position="98"/>
    </location>
</feature>
<sequence>MTKAPPFKKIKAVQSHFNGQVELKVCKEALLASDNDTDAAVARLVAEGWTLKEGGGSLEGQDDAADEAEGQTENEDSSEKAEGLPEASEKAAAEAVDATEAVVAEKPAAEAVDATEAVVAEKAAAEAAETEAAAAAEKAAAEAREKEAADKAAAEAAEKEAAEKAAVEKAAAEMAAAEKAAAEAEEKEAAEKAAAVAAEKAAAEKAAAEAAEKAAAEATEKEAAEKAAAEAAEKEVAAKAAAEAAEREAAEKAAAEKAAAEAAEREAAEKAAAEKAAAEAAEREAAEKAAAEQAAAEAAEQAAAERAAAEAAEKAAAEKAAAEAAERAAAEAAEKEAAEKAAAEKAAAEAAEKAAAEKAAAEAAEKAAAEKAAAEAAEREAAEKAAAEEAEKAAAEKAAAEAAEKAAAEAAEKEAAEKAAAEKAAAEAAEKAAAEKAAAEAAEKAAAEKAAAEAAEKAAAEKAAAEKAAAEAAEKAAAEAAEREAAEKAAAEAAERAAAEQAAAEAAEKAAAEKAAAEAAEKEAAEKAAAEKAAAEKAAAEKAAAEAAEKAAAEKAVAEAAEKAAAEKAAAEAAEKAAAEKAAAEKAAAEQAAAEQAAAEAAEKAAAQKAAAELAAMEKAAMQKAAMESGSSSSHTSELGTAPPSKAVLGASKGKAVAYSDFAAEARALEQQGAEAAEREMATAAADAADAADEEAAAAMAAAVAAEAEEREAAEATAAAAAEAARLDALENQAVPPPSTDADAEFAKALELSLLAEAGGAPPPSLPKPPTGLPDGPLFDALRTPNLMADLPSSMVEALADPPPHHAAVWTAARIDDQYDSPLEQWSAEELEGAFAAVRRVEGRLGDERLPDADEAELQWLEAEHGKHRQLCARVGAQRARHTVRVGAWVDEWEARAWEREPGALAAPLPVPLKLMLCGLGAPPRWRWPLWQCALGIRVLPQLQEAQVKSLLSTPLPGAKTLESDVAAAVQATFFSSDEGFPLDAAPLLCEELLVVLTLLLKRARLAYRSELPLPSIAAPLLLLALRHVAADKADRRGAPAPPSGGEEPTMCRDDLIACRSDVFNAMLMLVKQLCPAVAAGRPWGVTPNGAASGPPNQPFLQVLWLQLQWLSPALLLHLQHGVGVSAQLMKKMLSFLSHAAPPRAFYRLVELALWEDPPAPSCHAGYLVVALLLQHEARLLGVPPDGLGAAVGELCVSDALEAERLHVRAKEICGTSPRWLQEAIGITSTSAPTQSLAMPYACCWLEPDEVLGSSLGGTSGKMWAVDLRSQHEFDMAHFALTLHVPPDALAKPEERERARHELLAICAESGCGLAFVTAGAPLTAAGCSGAPPELVAQMVTEFVRAGFARVGILRSGFAALTAAQRESLVMDDVVHSSAGPQSGVAKLRDEAAARLGAAKEALKTTLSFSRRSRTKALPIQPI</sequence>
<dbReference type="EMBL" id="JBGBPQ010000008">
    <property type="protein sequence ID" value="KAL1520699.1"/>
    <property type="molecule type" value="Genomic_DNA"/>
</dbReference>
<feature type="compositionally biased region" description="Basic and acidic residues" evidence="1">
    <location>
        <begin position="307"/>
        <end position="498"/>
    </location>
</feature>
<evidence type="ECO:0008006" key="4">
    <source>
        <dbReference type="Google" id="ProtNLM"/>
    </source>
</evidence>
<feature type="compositionally biased region" description="Acidic residues" evidence="1">
    <location>
        <begin position="60"/>
        <end position="76"/>
    </location>
</feature>
<feature type="region of interest" description="Disordered" evidence="1">
    <location>
        <begin position="129"/>
        <end position="647"/>
    </location>
</feature>
<feature type="compositionally biased region" description="Low complexity" evidence="1">
    <location>
        <begin position="129"/>
        <end position="138"/>
    </location>
</feature>
<feature type="region of interest" description="Disordered" evidence="1">
    <location>
        <begin position="669"/>
        <end position="689"/>
    </location>
</feature>
<feature type="compositionally biased region" description="Basic and acidic residues" evidence="1">
    <location>
        <begin position="244"/>
        <end position="290"/>
    </location>
</feature>
<feature type="compositionally biased region" description="Basic and acidic residues" evidence="1">
    <location>
        <begin position="201"/>
        <end position="237"/>
    </location>
</feature>
<gene>
    <name evidence="2" type="ORF">AB1Y20_022268</name>
</gene>
<evidence type="ECO:0000313" key="2">
    <source>
        <dbReference type="EMBL" id="KAL1520699.1"/>
    </source>
</evidence>
<feature type="compositionally biased region" description="Low complexity" evidence="1">
    <location>
        <begin position="589"/>
        <end position="637"/>
    </location>
</feature>
<feature type="compositionally biased region" description="Basic and acidic residues" evidence="1">
    <location>
        <begin position="180"/>
        <end position="191"/>
    </location>
</feature>
<dbReference type="Proteomes" id="UP001515480">
    <property type="component" value="Unassembled WGS sequence"/>
</dbReference>
<protein>
    <recommendedName>
        <fullName evidence="4">Rab-GAP TBC domain-containing protein</fullName>
    </recommendedName>
</protein>
<organism evidence="2 3">
    <name type="scientific">Prymnesium parvum</name>
    <name type="common">Toxic golden alga</name>
    <dbReference type="NCBI Taxonomy" id="97485"/>
    <lineage>
        <taxon>Eukaryota</taxon>
        <taxon>Haptista</taxon>
        <taxon>Haptophyta</taxon>
        <taxon>Prymnesiophyceae</taxon>
        <taxon>Prymnesiales</taxon>
        <taxon>Prymnesiaceae</taxon>
        <taxon>Prymnesium</taxon>
    </lineage>
</organism>
<name>A0AB34JGK5_PRYPA</name>
<evidence type="ECO:0000313" key="3">
    <source>
        <dbReference type="Proteomes" id="UP001515480"/>
    </source>
</evidence>
<feature type="compositionally biased region" description="Basic and acidic residues" evidence="1">
    <location>
        <begin position="139"/>
        <end position="171"/>
    </location>
</feature>
<reference evidence="2 3" key="1">
    <citation type="journal article" date="2024" name="Science">
        <title>Giant polyketide synthase enzymes in the biosynthesis of giant marine polyether toxins.</title>
        <authorList>
            <person name="Fallon T.R."/>
            <person name="Shende V.V."/>
            <person name="Wierzbicki I.H."/>
            <person name="Pendleton A.L."/>
            <person name="Watervoot N.F."/>
            <person name="Auber R.P."/>
            <person name="Gonzalez D.J."/>
            <person name="Wisecaver J.H."/>
            <person name="Moore B.S."/>
        </authorList>
    </citation>
    <scope>NUCLEOTIDE SEQUENCE [LARGE SCALE GENOMIC DNA]</scope>
    <source>
        <strain evidence="2 3">12B1</strain>
    </source>
</reference>
<evidence type="ECO:0000256" key="1">
    <source>
        <dbReference type="SAM" id="MobiDB-lite"/>
    </source>
</evidence>
<keyword evidence="3" id="KW-1185">Reference proteome</keyword>
<feature type="compositionally biased region" description="Basic and acidic residues" evidence="1">
    <location>
        <begin position="77"/>
        <end position="92"/>
    </location>
</feature>